<evidence type="ECO:0000256" key="1">
    <source>
        <dbReference type="SAM" id="MobiDB-lite"/>
    </source>
</evidence>
<sequence>KTVGPCHPSSGLYTGLGSPFQLDKMATSTIVGHADNTVKQTKWERTCFTDWCAGKGIHCEVWNATKAVLNFILRDFYGSVRNVNGDEYGISNYAGLRSGLNQHINDPPLSLAWSIQKDTEFTTSNNVFVFVIKNAALDTETPEGLVNKVWLDVQINFGRKGKEGNSLLKSVQTRMAYSMKFTFSMNQQKTTRTYKRRTGKVEGDACLNSVNGIIWYVTVTNTLATMLPKICKIHKSLPPNRHDPETIGCRASGTITMPVRGHMIQKRSVAGLERHDNNVCQRTQIRNLSSKLLEAKSGSEEAVENGDNTAAASPDKRTASIIQQRGANKRQHEDNNKR</sequence>
<evidence type="ECO:0000313" key="2">
    <source>
        <dbReference type="Ensembl" id="ENSSTUP00000069550.1"/>
    </source>
</evidence>
<name>A0A674BDJ3_SALTR</name>
<proteinExistence type="predicted"/>
<protein>
    <submittedName>
        <fullName evidence="2">Uncharacterized protein</fullName>
    </submittedName>
</protein>
<dbReference type="GeneTree" id="ENSGT01040000242696"/>
<dbReference type="Proteomes" id="UP000472277">
    <property type="component" value="Chromosome 8"/>
</dbReference>
<accession>A0A674BDJ3</accession>
<dbReference type="InParanoid" id="A0A674BDJ3"/>
<feature type="region of interest" description="Disordered" evidence="1">
    <location>
        <begin position="295"/>
        <end position="338"/>
    </location>
</feature>
<evidence type="ECO:0000313" key="3">
    <source>
        <dbReference type="Proteomes" id="UP000472277"/>
    </source>
</evidence>
<dbReference type="PANTHER" id="PTHR21446">
    <property type="entry name" value="DUF3504 DOMAIN-CONTAINING PROTEIN"/>
    <property type="match status" value="1"/>
</dbReference>
<reference evidence="2" key="1">
    <citation type="submission" date="2025-08" db="UniProtKB">
        <authorList>
            <consortium name="Ensembl"/>
        </authorList>
    </citation>
    <scope>IDENTIFICATION</scope>
</reference>
<dbReference type="PANTHER" id="PTHR21446:SF12">
    <property type="entry name" value="POTASSIUM CHANNEL TETRAMERIZATION DOMAIN CONTAINING 1"/>
    <property type="match status" value="1"/>
</dbReference>
<dbReference type="InterPro" id="IPR052787">
    <property type="entry name" value="MAVS"/>
</dbReference>
<dbReference type="AlphaFoldDB" id="A0A674BDJ3"/>
<dbReference type="Ensembl" id="ENSSTUT00000073886.1">
    <property type="protein sequence ID" value="ENSSTUP00000069550.1"/>
    <property type="gene ID" value="ENSSTUG00000030538.1"/>
</dbReference>
<reference evidence="2" key="2">
    <citation type="submission" date="2025-09" db="UniProtKB">
        <authorList>
            <consortium name="Ensembl"/>
        </authorList>
    </citation>
    <scope>IDENTIFICATION</scope>
</reference>
<keyword evidence="3" id="KW-1185">Reference proteome</keyword>
<organism evidence="2 3">
    <name type="scientific">Salmo trutta</name>
    <name type="common">Brown trout</name>
    <dbReference type="NCBI Taxonomy" id="8032"/>
    <lineage>
        <taxon>Eukaryota</taxon>
        <taxon>Metazoa</taxon>
        <taxon>Chordata</taxon>
        <taxon>Craniata</taxon>
        <taxon>Vertebrata</taxon>
        <taxon>Euteleostomi</taxon>
        <taxon>Actinopterygii</taxon>
        <taxon>Neopterygii</taxon>
        <taxon>Teleostei</taxon>
        <taxon>Protacanthopterygii</taxon>
        <taxon>Salmoniformes</taxon>
        <taxon>Salmonidae</taxon>
        <taxon>Salmoninae</taxon>
        <taxon>Salmo</taxon>
    </lineage>
</organism>